<dbReference type="GO" id="GO:0004553">
    <property type="term" value="F:hydrolase activity, hydrolyzing O-glycosyl compounds"/>
    <property type="evidence" value="ECO:0007669"/>
    <property type="project" value="InterPro"/>
</dbReference>
<evidence type="ECO:0000256" key="1">
    <source>
        <dbReference type="ARBA" id="ARBA00009865"/>
    </source>
</evidence>
<dbReference type="PANTHER" id="PTHR42812">
    <property type="entry name" value="BETA-XYLOSIDASE"/>
    <property type="match status" value="1"/>
</dbReference>
<organism evidence="8 9">
    <name type="scientific">Ciceribacter naphthalenivorans</name>
    <dbReference type="NCBI Taxonomy" id="1118451"/>
    <lineage>
        <taxon>Bacteria</taxon>
        <taxon>Pseudomonadati</taxon>
        <taxon>Pseudomonadota</taxon>
        <taxon>Alphaproteobacteria</taxon>
        <taxon>Hyphomicrobiales</taxon>
        <taxon>Rhizobiaceae</taxon>
        <taxon>Ciceribacter</taxon>
    </lineage>
</organism>
<evidence type="ECO:0000256" key="4">
    <source>
        <dbReference type="PIRSR" id="PIRSR606710-1"/>
    </source>
</evidence>
<reference evidence="8 9" key="1">
    <citation type="submission" date="2019-07" db="EMBL/GenBank/DDBJ databases">
        <title>Whole genome shotgun sequence of Rhizobium naphthalenivorans NBRC 107585.</title>
        <authorList>
            <person name="Hosoyama A."/>
            <person name="Uohara A."/>
            <person name="Ohji S."/>
            <person name="Ichikawa N."/>
        </authorList>
    </citation>
    <scope>NUCLEOTIDE SEQUENCE [LARGE SCALE GENOMIC DNA]</scope>
    <source>
        <strain evidence="8 9">NBRC 107585</strain>
    </source>
</reference>
<dbReference type="GO" id="GO:0005975">
    <property type="term" value="P:carbohydrate metabolic process"/>
    <property type="evidence" value="ECO:0007669"/>
    <property type="project" value="InterPro"/>
</dbReference>
<evidence type="ECO:0000259" key="7">
    <source>
        <dbReference type="Pfam" id="PF17851"/>
    </source>
</evidence>
<evidence type="ECO:0000256" key="6">
    <source>
        <dbReference type="RuleBase" id="RU361187"/>
    </source>
</evidence>
<comment type="similarity">
    <text evidence="1 6">Belongs to the glycosyl hydrolase 43 family.</text>
</comment>
<accession>A0A512HHY1</accession>
<name>A0A512HHY1_9HYPH</name>
<keyword evidence="9" id="KW-1185">Reference proteome</keyword>
<feature type="site" description="Important for catalytic activity, responsible for pKa modulation of the active site Glu and correct orientation of both the proton donor and substrate" evidence="5">
    <location>
        <position position="126"/>
    </location>
</feature>
<dbReference type="InterPro" id="IPR041542">
    <property type="entry name" value="GH43_C2"/>
</dbReference>
<feature type="domain" description="Beta-xylosidase C-terminal Concanavalin A-like" evidence="7">
    <location>
        <begin position="331"/>
        <end position="546"/>
    </location>
</feature>
<feature type="active site" description="Proton acceptor" evidence="4">
    <location>
        <position position="13"/>
    </location>
</feature>
<dbReference type="Pfam" id="PF04616">
    <property type="entry name" value="Glyco_hydro_43"/>
    <property type="match status" value="1"/>
</dbReference>
<dbReference type="EMBL" id="BJZP01000007">
    <property type="protein sequence ID" value="GEO85051.1"/>
    <property type="molecule type" value="Genomic_DNA"/>
</dbReference>
<dbReference type="CDD" id="cd09000">
    <property type="entry name" value="GH43_SXA-like"/>
    <property type="match status" value="1"/>
</dbReference>
<dbReference type="Gene3D" id="2.115.10.20">
    <property type="entry name" value="Glycosyl hydrolase domain, family 43"/>
    <property type="match status" value="1"/>
</dbReference>
<dbReference type="SUPFAM" id="SSF49899">
    <property type="entry name" value="Concanavalin A-like lectins/glucanases"/>
    <property type="match status" value="1"/>
</dbReference>
<gene>
    <name evidence="8" type="ORF">RNA01_19830</name>
</gene>
<dbReference type="RefSeq" id="WP_147179953.1">
    <property type="nucleotide sequence ID" value="NZ_BJZP01000007.1"/>
</dbReference>
<keyword evidence="2 6" id="KW-0378">Hydrolase</keyword>
<dbReference type="PANTHER" id="PTHR42812:SF12">
    <property type="entry name" value="BETA-XYLOSIDASE-RELATED"/>
    <property type="match status" value="1"/>
</dbReference>
<sequence>MIKNPILPGFNPDPSICRVGEDYYIATSTFEWFPGVQIHHSHDLVNWTLVRRPLERKAQLDMRGNPDSCGVWAPCLSHADGQFFLVYTDVKRFDGNFKDAHNYIVTAPSVEAEWSDPVYVNSSGFDPSLFHDDDGRKWFLNMQWNHRTESYGGSPKHPAFDGILLQEWDPVSQKLIGPVKNIFAGSPLGLVEGPHLFKRNGWYYLTTAEGGTGYGHAVTMARSLTIDGPYEMHPDTHLITSKDHPDAPLQRAGHGQYVETPDGGAYHTHLCGRPLAPKRRCTLGRETGLQKCVWRNDGWLYLESGGPVPAVEVAPPEPVERIERPEVIWRDFDDPVLPPEFQWLRSPETDRLFSLAARPGHLRLYGRESLGSWFEQSLVARRQEDHCFRAETRIAFSPDTYQQVAGLTHYYNRHKLYALGVTLHERLGRVVTILSCAGDYPDSRLSFPVGPGVAAPDGSIDLAMEVVDNDLQFFWRAVAGGAGEGEGQAAGNDDWRPIGPVLDAGVISDEGGRGEHGSFTGAFVGMFAFDVSGRGTPADFERFTYRRLL</sequence>
<dbReference type="Pfam" id="PF17851">
    <property type="entry name" value="GH43_C2"/>
    <property type="match status" value="1"/>
</dbReference>
<dbReference type="OrthoDB" id="9801455at2"/>
<evidence type="ECO:0000256" key="2">
    <source>
        <dbReference type="ARBA" id="ARBA00022801"/>
    </source>
</evidence>
<dbReference type="InterPro" id="IPR023296">
    <property type="entry name" value="Glyco_hydro_beta-prop_sf"/>
</dbReference>
<dbReference type="InterPro" id="IPR013320">
    <property type="entry name" value="ConA-like_dom_sf"/>
</dbReference>
<dbReference type="SUPFAM" id="SSF75005">
    <property type="entry name" value="Arabinanase/levansucrase/invertase"/>
    <property type="match status" value="1"/>
</dbReference>
<keyword evidence="3 6" id="KW-0326">Glycosidase</keyword>
<dbReference type="InterPro" id="IPR006710">
    <property type="entry name" value="Glyco_hydro_43"/>
</dbReference>
<evidence type="ECO:0000313" key="8">
    <source>
        <dbReference type="EMBL" id="GEO85051.1"/>
    </source>
</evidence>
<comment type="caution">
    <text evidence="8">The sequence shown here is derived from an EMBL/GenBank/DDBJ whole genome shotgun (WGS) entry which is preliminary data.</text>
</comment>
<dbReference type="AlphaFoldDB" id="A0A512HHY1"/>
<dbReference type="Proteomes" id="UP000321717">
    <property type="component" value="Unassembled WGS sequence"/>
</dbReference>
<evidence type="ECO:0000256" key="3">
    <source>
        <dbReference type="ARBA" id="ARBA00023295"/>
    </source>
</evidence>
<evidence type="ECO:0000256" key="5">
    <source>
        <dbReference type="PIRSR" id="PIRSR606710-2"/>
    </source>
</evidence>
<proteinExistence type="inferred from homology"/>
<dbReference type="InterPro" id="IPR051795">
    <property type="entry name" value="Glycosyl_Hydrlase_43"/>
</dbReference>
<evidence type="ECO:0000313" key="9">
    <source>
        <dbReference type="Proteomes" id="UP000321717"/>
    </source>
</evidence>
<feature type="active site" description="Proton donor" evidence="4">
    <location>
        <position position="192"/>
    </location>
</feature>
<dbReference type="Gene3D" id="2.60.120.200">
    <property type="match status" value="1"/>
</dbReference>
<protein>
    <submittedName>
        <fullName evidence="8">Glycoside hydrolase 43 family protein</fullName>
    </submittedName>
</protein>